<proteinExistence type="predicted"/>
<evidence type="ECO:0000256" key="4">
    <source>
        <dbReference type="ARBA" id="ARBA00023136"/>
    </source>
</evidence>
<feature type="transmembrane region" description="Helical" evidence="5">
    <location>
        <begin position="140"/>
        <end position="160"/>
    </location>
</feature>
<dbReference type="EMBL" id="JAHHZF010000002">
    <property type="protein sequence ID" value="MBT9288476.1"/>
    <property type="molecule type" value="Genomic_DNA"/>
</dbReference>
<dbReference type="Proteomes" id="UP000766595">
    <property type="component" value="Unassembled WGS sequence"/>
</dbReference>
<name>A0A947D2N3_9HYPH</name>
<feature type="transmembrane region" description="Helical" evidence="5">
    <location>
        <begin position="457"/>
        <end position="477"/>
    </location>
</feature>
<feature type="transmembrane region" description="Helical" evidence="5">
    <location>
        <begin position="433"/>
        <end position="451"/>
    </location>
</feature>
<keyword evidence="4 5" id="KW-0472">Membrane</keyword>
<evidence type="ECO:0000313" key="8">
    <source>
        <dbReference type="Proteomes" id="UP000766595"/>
    </source>
</evidence>
<dbReference type="InterPro" id="IPR007016">
    <property type="entry name" value="O-antigen_ligase-rel_domated"/>
</dbReference>
<keyword evidence="7" id="KW-0436">Ligase</keyword>
<evidence type="ECO:0000256" key="5">
    <source>
        <dbReference type="SAM" id="Phobius"/>
    </source>
</evidence>
<feature type="transmembrane region" description="Helical" evidence="5">
    <location>
        <begin position="35"/>
        <end position="51"/>
    </location>
</feature>
<sequence length="496" mass="52618">MTRPVPASAGARCVAAAQAGPRPAAAPAVAAGQRLLEWLFFASVILAVMPFGAVHTVPLGLSALCTCLILVLSLGRPVSNPAVGRLLLDAALVAAVLVGLLVLQRIPAQSLLAVDPAGNRLSQDFGVVRPTISINSEATAWSLVPLVAPILSFVAALIVFGSDRAAFRLARFLRVFGLSVVVFGLAQFLLVPNTILIFEKWTYLGSLTATFVNRNSAATFLGLVALIWFGQFLGTTRKLDWGDLAERTCSFQWRGDDAVADTLRAACAAMLSLVALFLSASRGGLIATAIGFLVVFAVMGVRTQNRDVGPNWRSIVGYGSIVTGFILFGGLALQRLNEHGADDSRFCTYWSTLSAVGDNWLFGTGFGTFADIFPLYRDVACAGIEGVWDRAHNSYLEATLGLGVSFLAILLLVLWRLVSMFRRGVGWRHRQRHLVATGLGALVLVATHAGVDFSIQIHGVAMYAASILAMASVVALGRGESSCGTESKNKSDVPGK</sequence>
<dbReference type="GO" id="GO:0016020">
    <property type="term" value="C:membrane"/>
    <property type="evidence" value="ECO:0007669"/>
    <property type="project" value="UniProtKB-SubCell"/>
</dbReference>
<feature type="transmembrane region" description="Helical" evidence="5">
    <location>
        <begin position="284"/>
        <end position="303"/>
    </location>
</feature>
<feature type="domain" description="O-antigen ligase-related" evidence="6">
    <location>
        <begin position="268"/>
        <end position="404"/>
    </location>
</feature>
<evidence type="ECO:0000256" key="3">
    <source>
        <dbReference type="ARBA" id="ARBA00022989"/>
    </source>
</evidence>
<feature type="transmembrane region" description="Helical" evidence="5">
    <location>
        <begin position="315"/>
        <end position="333"/>
    </location>
</feature>
<dbReference type="GO" id="GO:0016874">
    <property type="term" value="F:ligase activity"/>
    <property type="evidence" value="ECO:0007669"/>
    <property type="project" value="UniProtKB-KW"/>
</dbReference>
<comment type="caution">
    <text evidence="7">The sequence shown here is derived from an EMBL/GenBank/DDBJ whole genome shotgun (WGS) entry which is preliminary data.</text>
</comment>
<accession>A0A947D2N3</accession>
<protein>
    <submittedName>
        <fullName evidence="7">O-antigen ligase family protein</fullName>
    </submittedName>
</protein>
<comment type="subcellular location">
    <subcellularLocation>
        <location evidence="1">Membrane</location>
        <topology evidence="1">Multi-pass membrane protein</topology>
    </subcellularLocation>
</comment>
<dbReference type="PANTHER" id="PTHR37422:SF23">
    <property type="entry name" value="TEICHURONIC ACID BIOSYNTHESIS PROTEIN TUAE"/>
    <property type="match status" value="1"/>
</dbReference>
<dbReference type="Pfam" id="PF04932">
    <property type="entry name" value="Wzy_C"/>
    <property type="match status" value="1"/>
</dbReference>
<keyword evidence="8" id="KW-1185">Reference proteome</keyword>
<keyword evidence="3 5" id="KW-1133">Transmembrane helix</keyword>
<evidence type="ECO:0000313" key="7">
    <source>
        <dbReference type="EMBL" id="MBT9288476.1"/>
    </source>
</evidence>
<dbReference type="AlphaFoldDB" id="A0A947D2N3"/>
<evidence type="ECO:0000256" key="2">
    <source>
        <dbReference type="ARBA" id="ARBA00022692"/>
    </source>
</evidence>
<gene>
    <name evidence="7" type="ORF">KL771_03390</name>
</gene>
<feature type="transmembrane region" description="Helical" evidence="5">
    <location>
        <begin position="218"/>
        <end position="237"/>
    </location>
</feature>
<dbReference type="InterPro" id="IPR051533">
    <property type="entry name" value="WaaL-like"/>
</dbReference>
<feature type="transmembrane region" description="Helical" evidence="5">
    <location>
        <begin position="86"/>
        <end position="106"/>
    </location>
</feature>
<feature type="transmembrane region" description="Helical" evidence="5">
    <location>
        <begin position="172"/>
        <end position="198"/>
    </location>
</feature>
<keyword evidence="2 5" id="KW-0812">Transmembrane</keyword>
<dbReference type="RefSeq" id="WP_261967160.1">
    <property type="nucleotide sequence ID" value="NZ_JAHHZF010000002.1"/>
</dbReference>
<reference evidence="7 8" key="1">
    <citation type="submission" date="2021-06" db="EMBL/GenBank/DDBJ databases">
        <authorList>
            <person name="Grouzdev D.S."/>
            <person name="Koziaeva V."/>
        </authorList>
    </citation>
    <scope>NUCLEOTIDE SEQUENCE [LARGE SCALE GENOMIC DNA]</scope>
    <source>
        <strain evidence="7 8">22</strain>
    </source>
</reference>
<organism evidence="7 8">
    <name type="scientific">Prosthecodimorpha staleyi</name>
    <dbReference type="NCBI Taxonomy" id="2840188"/>
    <lineage>
        <taxon>Bacteria</taxon>
        <taxon>Pseudomonadati</taxon>
        <taxon>Pseudomonadota</taxon>
        <taxon>Alphaproteobacteria</taxon>
        <taxon>Hyphomicrobiales</taxon>
        <taxon>Ancalomicrobiaceae</taxon>
        <taxon>Prosthecodimorpha</taxon>
    </lineage>
</organism>
<dbReference type="PANTHER" id="PTHR37422">
    <property type="entry name" value="TEICHURONIC ACID BIOSYNTHESIS PROTEIN TUAE"/>
    <property type="match status" value="1"/>
</dbReference>
<feature type="transmembrane region" description="Helical" evidence="5">
    <location>
        <begin position="398"/>
        <end position="421"/>
    </location>
</feature>
<evidence type="ECO:0000256" key="1">
    <source>
        <dbReference type="ARBA" id="ARBA00004141"/>
    </source>
</evidence>
<evidence type="ECO:0000259" key="6">
    <source>
        <dbReference type="Pfam" id="PF04932"/>
    </source>
</evidence>